<reference evidence="2 4" key="1">
    <citation type="journal article" date="2013" name="PLoS ONE">
        <title>Predicting the Proteins of Angomonas deanei, Strigomonas culicis and Their Respective Endosymbionts Reveals New Aspects of the Trypanosomatidae Family.</title>
        <authorList>
            <person name="Motta M.C."/>
            <person name="Martins A.C."/>
            <person name="de Souza S.S."/>
            <person name="Catta-Preta C.M."/>
            <person name="Silva R."/>
            <person name="Klein C.C."/>
            <person name="de Almeida L.G."/>
            <person name="de Lima Cunha O."/>
            <person name="Ciapina L.P."/>
            <person name="Brocchi M."/>
            <person name="Colabardini A.C."/>
            <person name="de Araujo Lima B."/>
            <person name="Machado C.R."/>
            <person name="de Almeida Soares C.M."/>
            <person name="Probst C.M."/>
            <person name="de Menezes C.B."/>
            <person name="Thompson C.E."/>
            <person name="Bartholomeu D.C."/>
            <person name="Gradia D.F."/>
            <person name="Pavoni D.P."/>
            <person name="Grisard E.C."/>
            <person name="Fantinatti-Garboggini F."/>
            <person name="Marchini F.K."/>
            <person name="Rodrigues-Luiz G.F."/>
            <person name="Wagner G."/>
            <person name="Goldman G.H."/>
            <person name="Fietto J.L."/>
            <person name="Elias M.C."/>
            <person name="Goldman M.H."/>
            <person name="Sagot M.F."/>
            <person name="Pereira M."/>
            <person name="Stoco P.H."/>
            <person name="de Mendonca-Neto R.P."/>
            <person name="Teixeira S.M."/>
            <person name="Maciel T.E."/>
            <person name="de Oliveira Mendes T.A."/>
            <person name="Urmenyi T.P."/>
            <person name="de Souza W."/>
            <person name="Schenkman S."/>
            <person name="de Vasconcelos A.T."/>
        </authorList>
    </citation>
    <scope>NUCLEOTIDE SEQUENCE [LARGE SCALE GENOMIC DNA]</scope>
</reference>
<protein>
    <submittedName>
        <fullName evidence="2">Chromosomal passenger protein</fullName>
    </submittedName>
</protein>
<dbReference type="EMBL" id="ATMH01007280">
    <property type="protein sequence ID" value="EPY24238.1"/>
    <property type="molecule type" value="Genomic_DNA"/>
</dbReference>
<comment type="caution">
    <text evidence="2">The sequence shown here is derived from an EMBL/GenBank/DDBJ whole genome shotgun (WGS) entry which is preliminary data.</text>
</comment>
<accession>S9U5K8</accession>
<reference evidence="2" key="2">
    <citation type="submission" date="2013-03" db="EMBL/GenBank/DDBJ databases">
        <authorList>
            <person name="Motta M.C.M."/>
            <person name="Martins A.C.A."/>
            <person name="Preta C.M.C.C."/>
            <person name="Silva R."/>
            <person name="de Souza S.S."/>
            <person name="Klein C.C."/>
            <person name="de Almeida L.G.P."/>
            <person name="Cunha O.L."/>
            <person name="Colabardini A.C."/>
            <person name="Lima B.A."/>
            <person name="Machado C.R."/>
            <person name="Soares C.M.A."/>
            <person name="de Menezes C.B.A."/>
            <person name="Bartolomeu D.C."/>
            <person name="Grisard E.C."/>
            <person name="Fantinatti-Garboggini F."/>
            <person name="Rodrigues-Luiz G.F."/>
            <person name="Wagner G."/>
            <person name="Goldman G.H."/>
            <person name="Fietto J.L.R."/>
            <person name="Ciapina L.P."/>
            <person name="Brocchi M."/>
            <person name="Elias M.C."/>
            <person name="Goldman M.H.S."/>
            <person name="Sagot M.-F."/>
            <person name="Pereira M."/>
            <person name="Stoco P.H."/>
            <person name="Teixeira S.M.R."/>
            <person name="de Mendonca-Neto R.P."/>
            <person name="Maciel T.E.F."/>
            <person name="Mendes T.A.O."/>
            <person name="Urmenyi T.P."/>
            <person name="Teixeira M.M.G."/>
            <person name="de Camargo E.F.P."/>
            <person name="de Sousa W."/>
            <person name="Schenkman S."/>
            <person name="de Vasconcelos A.T.R."/>
        </authorList>
    </citation>
    <scope>NUCLEOTIDE SEQUENCE</scope>
</reference>
<dbReference type="AlphaFoldDB" id="S9U5K8"/>
<evidence type="ECO:0000256" key="1">
    <source>
        <dbReference type="SAM" id="MobiDB-lite"/>
    </source>
</evidence>
<name>S9U5K8_9TRYP</name>
<organism evidence="2 4">
    <name type="scientific">Strigomonas culicis</name>
    <dbReference type="NCBI Taxonomy" id="28005"/>
    <lineage>
        <taxon>Eukaryota</taxon>
        <taxon>Discoba</taxon>
        <taxon>Euglenozoa</taxon>
        <taxon>Kinetoplastea</taxon>
        <taxon>Metakinetoplastina</taxon>
        <taxon>Trypanosomatida</taxon>
        <taxon>Trypanosomatidae</taxon>
        <taxon>Strigomonadinae</taxon>
        <taxon>Strigomonas</taxon>
    </lineage>
</organism>
<dbReference type="EMBL" id="ATMH01007064">
    <property type="protein sequence ID" value="EPY24670.1"/>
    <property type="molecule type" value="Genomic_DNA"/>
</dbReference>
<feature type="region of interest" description="Disordered" evidence="1">
    <location>
        <begin position="80"/>
        <end position="134"/>
    </location>
</feature>
<sequence length="238" mass="26392">METARWTPQLVEELMFREYIKKEDISSLLPPSPAAASTNYLERYEQCTKVLYAYVNNGPITALSSQNVNTTVGGKHYATPVKSLAARLPPSRTMEPPQRPQARTPTPKQNSRAPSLHKGGSSASPIVQRKKQKVEWPSDVPINNALKTNSRSKVAHLTAARVAAQEGVDPDLIFTQNSGELPLHRIFAAFPKALRAIQATRNASGDWRADTFTEEEEQLYKKELKYTTLGPSQCSCTL</sequence>
<evidence type="ECO:0000313" key="3">
    <source>
        <dbReference type="EMBL" id="EPY24670.1"/>
    </source>
</evidence>
<evidence type="ECO:0000313" key="4">
    <source>
        <dbReference type="Proteomes" id="UP000015354"/>
    </source>
</evidence>
<gene>
    <name evidence="3" type="ORF">STCU_07064</name>
    <name evidence="2" type="ORF">STCU_07280</name>
</gene>
<keyword evidence="4" id="KW-1185">Reference proteome</keyword>
<dbReference type="Proteomes" id="UP000015354">
    <property type="component" value="Unassembled WGS sequence"/>
</dbReference>
<proteinExistence type="predicted"/>
<dbReference type="OrthoDB" id="269618at2759"/>
<evidence type="ECO:0000313" key="2">
    <source>
        <dbReference type="EMBL" id="EPY24238.1"/>
    </source>
</evidence>